<sequence length="246" mass="28475">MVYEERFIAFLNILGFKNMIESTKDNIEYQEKIKNILNYIAGIRDDNYYGSLAEYGVFKEVSVFSDSIVISYSSSLDIGGALFHVLMDLVYICNDLLIHGIYVRGGVSCGQMYHDKNVCLGPAMVKSYEIENKTAVYPRIVIDPPAFRRGLDLPGKASTLEQEAKHLKALICCDKNGIYYLDFLSQHQEFNDSLDYNYFLESIKSNIISHLNARYHRDIAQKYFWFANYYNETIKKSMKNIRLIYS</sequence>
<gene>
    <name evidence="1" type="ORF">EDD76_1238</name>
</gene>
<dbReference type="STRING" id="1469948.GCA_000732725_02400"/>
<name>A0A4R1QLD7_9FIRM</name>
<keyword evidence="2" id="KW-1185">Reference proteome</keyword>
<reference evidence="1 2" key="1">
    <citation type="submission" date="2019-03" db="EMBL/GenBank/DDBJ databases">
        <title>Genomic Encyclopedia of Type Strains, Phase IV (KMG-IV): sequencing the most valuable type-strain genomes for metagenomic binning, comparative biology and taxonomic classification.</title>
        <authorList>
            <person name="Goeker M."/>
        </authorList>
    </citation>
    <scope>NUCLEOTIDE SEQUENCE [LARGE SCALE GENOMIC DNA]</scope>
    <source>
        <strain evidence="1 2">DSM 100556</strain>
    </source>
</reference>
<evidence type="ECO:0000313" key="1">
    <source>
        <dbReference type="EMBL" id="TCL53997.1"/>
    </source>
</evidence>
<comment type="caution">
    <text evidence="1">The sequence shown here is derived from an EMBL/GenBank/DDBJ whole genome shotgun (WGS) entry which is preliminary data.</text>
</comment>
<dbReference type="Proteomes" id="UP000295718">
    <property type="component" value="Unassembled WGS sequence"/>
</dbReference>
<dbReference type="EMBL" id="SLUO01000023">
    <property type="protein sequence ID" value="TCL53997.1"/>
    <property type="molecule type" value="Genomic_DNA"/>
</dbReference>
<dbReference type="RefSeq" id="WP_031391082.1">
    <property type="nucleotide sequence ID" value="NZ_JPNB01000002.1"/>
</dbReference>
<proteinExistence type="predicted"/>
<organism evidence="1 2">
    <name type="scientific">Kineothrix alysoides</name>
    <dbReference type="NCBI Taxonomy" id="1469948"/>
    <lineage>
        <taxon>Bacteria</taxon>
        <taxon>Bacillati</taxon>
        <taxon>Bacillota</taxon>
        <taxon>Clostridia</taxon>
        <taxon>Lachnospirales</taxon>
        <taxon>Lachnospiraceae</taxon>
        <taxon>Kineothrix</taxon>
    </lineage>
</organism>
<dbReference type="AlphaFoldDB" id="A0A4R1QLD7"/>
<evidence type="ECO:0000313" key="2">
    <source>
        <dbReference type="Proteomes" id="UP000295718"/>
    </source>
</evidence>
<dbReference type="OrthoDB" id="254488at2"/>
<accession>A0A4R1QLD7</accession>
<protein>
    <submittedName>
        <fullName evidence="1">Uncharacterized protein</fullName>
    </submittedName>
</protein>